<feature type="compositionally biased region" description="Basic and acidic residues" evidence="1">
    <location>
        <begin position="84"/>
        <end position="119"/>
    </location>
</feature>
<evidence type="ECO:0000313" key="4">
    <source>
        <dbReference type="WBParaSite" id="HPLM_0001338201-mRNA-1"/>
    </source>
</evidence>
<proteinExistence type="predicted"/>
<reference evidence="2 3" key="2">
    <citation type="submission" date="2018-11" db="EMBL/GenBank/DDBJ databases">
        <authorList>
            <consortium name="Pathogen Informatics"/>
        </authorList>
    </citation>
    <scope>NUCLEOTIDE SEQUENCE [LARGE SCALE GENOMIC DNA]</scope>
    <source>
        <strain evidence="2 3">MHpl1</strain>
    </source>
</reference>
<dbReference type="AlphaFoldDB" id="A0A0N4WPR6"/>
<evidence type="ECO:0000313" key="2">
    <source>
        <dbReference type="EMBL" id="VDO48882.1"/>
    </source>
</evidence>
<dbReference type="EMBL" id="UZAF01018185">
    <property type="protein sequence ID" value="VDO48882.1"/>
    <property type="molecule type" value="Genomic_DNA"/>
</dbReference>
<evidence type="ECO:0000313" key="3">
    <source>
        <dbReference type="Proteomes" id="UP000268014"/>
    </source>
</evidence>
<accession>A0A0N4WPR6</accession>
<name>A0A0N4WPR6_HAEPC</name>
<evidence type="ECO:0000256" key="1">
    <source>
        <dbReference type="SAM" id="MobiDB-lite"/>
    </source>
</evidence>
<dbReference type="OrthoDB" id="10641840at2759"/>
<keyword evidence="3" id="KW-1185">Reference proteome</keyword>
<sequence>MQSCRVNSAGRPSFDQGACRRRVKEHFRSNLAKNIYNESTGMKMNSPLRLFVLLVLFALCVLAKEGIGNTASSGNTTDNVIAHTIKDSGHEKTKQPCPEVRRDDHDDQREDTRESPYRERGMSRTVTFFDVKKVNLKGDDGYDYYWHNLR</sequence>
<protein>
    <submittedName>
        <fullName evidence="2 4">Uncharacterized protein</fullName>
    </submittedName>
</protein>
<dbReference type="WBParaSite" id="HPLM_0001338201-mRNA-1">
    <property type="protein sequence ID" value="HPLM_0001338201-mRNA-1"/>
    <property type="gene ID" value="HPLM_0001338201"/>
</dbReference>
<feature type="compositionally biased region" description="Polar residues" evidence="1">
    <location>
        <begin position="69"/>
        <end position="79"/>
    </location>
</feature>
<gene>
    <name evidence="2" type="ORF">HPLM_LOCUS13374</name>
</gene>
<dbReference type="Proteomes" id="UP000268014">
    <property type="component" value="Unassembled WGS sequence"/>
</dbReference>
<reference evidence="4" key="1">
    <citation type="submission" date="2017-02" db="UniProtKB">
        <authorList>
            <consortium name="WormBaseParasite"/>
        </authorList>
    </citation>
    <scope>IDENTIFICATION</scope>
</reference>
<feature type="region of interest" description="Disordered" evidence="1">
    <location>
        <begin position="68"/>
        <end position="119"/>
    </location>
</feature>
<organism evidence="4">
    <name type="scientific">Haemonchus placei</name>
    <name type="common">Barber's pole worm</name>
    <dbReference type="NCBI Taxonomy" id="6290"/>
    <lineage>
        <taxon>Eukaryota</taxon>
        <taxon>Metazoa</taxon>
        <taxon>Ecdysozoa</taxon>
        <taxon>Nematoda</taxon>
        <taxon>Chromadorea</taxon>
        <taxon>Rhabditida</taxon>
        <taxon>Rhabditina</taxon>
        <taxon>Rhabditomorpha</taxon>
        <taxon>Strongyloidea</taxon>
        <taxon>Trichostrongylidae</taxon>
        <taxon>Haemonchus</taxon>
    </lineage>
</organism>